<dbReference type="InterPro" id="IPR001680">
    <property type="entry name" value="WD40_rpt"/>
</dbReference>
<evidence type="ECO:0000256" key="3">
    <source>
        <dbReference type="ARBA" id="ARBA00022574"/>
    </source>
</evidence>
<dbReference type="SUPFAM" id="SSF50978">
    <property type="entry name" value="WD40 repeat-like"/>
    <property type="match status" value="1"/>
</dbReference>
<evidence type="ECO:0000256" key="4">
    <source>
        <dbReference type="ARBA" id="ARBA00022737"/>
    </source>
</evidence>
<dbReference type="InterPro" id="IPR036322">
    <property type="entry name" value="WD40_repeat_dom_sf"/>
</dbReference>
<evidence type="ECO:0000313" key="8">
    <source>
        <dbReference type="EMBL" id="CDK27040.1"/>
    </source>
</evidence>
<reference evidence="8" key="1">
    <citation type="submission" date="2013-12" db="EMBL/GenBank/DDBJ databases">
        <authorList>
            <person name="Genoscope - CEA"/>
        </authorList>
    </citation>
    <scope>NUCLEOTIDE SEQUENCE</scope>
    <source>
        <strain evidence="8">CBS 1993</strain>
    </source>
</reference>
<evidence type="ECO:0000256" key="2">
    <source>
        <dbReference type="ARBA" id="ARBA00022552"/>
    </source>
</evidence>
<keyword evidence="4" id="KW-0677">Repeat</keyword>
<feature type="compositionally biased region" description="Acidic residues" evidence="7">
    <location>
        <begin position="106"/>
        <end position="137"/>
    </location>
</feature>
<evidence type="ECO:0000256" key="5">
    <source>
        <dbReference type="ARBA" id="ARBA00023242"/>
    </source>
</evidence>
<dbReference type="RefSeq" id="XP_022459036.1">
    <property type="nucleotide sequence ID" value="XM_022603319.1"/>
</dbReference>
<dbReference type="GO" id="GO:0000292">
    <property type="term" value="P:RNA fragment catabolic process"/>
    <property type="evidence" value="ECO:0007669"/>
    <property type="project" value="EnsemblFungi"/>
</dbReference>
<dbReference type="HOGENOM" id="CLU_011055_1_0_1"/>
<organism evidence="8 9">
    <name type="scientific">Kuraishia capsulata CBS 1993</name>
    <dbReference type="NCBI Taxonomy" id="1382522"/>
    <lineage>
        <taxon>Eukaryota</taxon>
        <taxon>Fungi</taxon>
        <taxon>Dikarya</taxon>
        <taxon>Ascomycota</taxon>
        <taxon>Saccharomycotina</taxon>
        <taxon>Pichiomycetes</taxon>
        <taxon>Pichiales</taxon>
        <taxon>Pichiaceae</taxon>
        <taxon>Kuraishia</taxon>
    </lineage>
</organism>
<dbReference type="OrthoDB" id="1935146at2759"/>
<feature type="region of interest" description="Disordered" evidence="7">
    <location>
        <begin position="55"/>
        <end position="139"/>
    </location>
</feature>
<keyword evidence="3" id="KW-0853">WD repeat</keyword>
<feature type="compositionally biased region" description="Acidic residues" evidence="7">
    <location>
        <begin position="187"/>
        <end position="206"/>
    </location>
</feature>
<protein>
    <submittedName>
        <fullName evidence="8">Uncharacterized protein</fullName>
    </submittedName>
</protein>
<dbReference type="GO" id="GO:0032040">
    <property type="term" value="C:small-subunit processome"/>
    <property type="evidence" value="ECO:0007669"/>
    <property type="project" value="EnsemblFungi"/>
</dbReference>
<comment type="similarity">
    <text evidence="6">Belongs to the WD repeat UTP18 family.</text>
</comment>
<feature type="region of interest" description="Disordered" evidence="7">
    <location>
        <begin position="177"/>
        <end position="210"/>
    </location>
</feature>
<dbReference type="Gene3D" id="2.130.10.10">
    <property type="entry name" value="YVTN repeat-like/Quinoprotein amine dehydrogenase"/>
    <property type="match status" value="1"/>
</dbReference>
<dbReference type="STRING" id="1382522.W6MW92"/>
<evidence type="ECO:0000256" key="1">
    <source>
        <dbReference type="ARBA" id="ARBA00004604"/>
    </source>
</evidence>
<dbReference type="AlphaFoldDB" id="W6MW92"/>
<gene>
    <name evidence="8" type="ORF">KUCA_T00003017001</name>
</gene>
<comment type="subcellular location">
    <subcellularLocation>
        <location evidence="1">Nucleus</location>
        <location evidence="1">Nucleolus</location>
    </subcellularLocation>
</comment>
<dbReference type="GO" id="GO:0000447">
    <property type="term" value="P:endonucleolytic cleavage in ITS1 to separate SSU-rRNA from 5.8S rRNA and LSU-rRNA from tricistronic rRNA transcript (SSU-rRNA, 5.8S rRNA, LSU-rRNA)"/>
    <property type="evidence" value="ECO:0007669"/>
    <property type="project" value="EnsemblFungi"/>
</dbReference>
<dbReference type="InterPro" id="IPR015943">
    <property type="entry name" value="WD40/YVTN_repeat-like_dom_sf"/>
</dbReference>
<dbReference type="Pfam" id="PF00400">
    <property type="entry name" value="WD40"/>
    <property type="match status" value="1"/>
</dbReference>
<dbReference type="GeneID" id="34520424"/>
<dbReference type="EMBL" id="HG793127">
    <property type="protein sequence ID" value="CDK27040.1"/>
    <property type="molecule type" value="Genomic_DNA"/>
</dbReference>
<dbReference type="GO" id="GO:0000480">
    <property type="term" value="P:endonucleolytic cleavage in 5'-ETS of tricistronic rRNA transcript (SSU-rRNA, 5.8S rRNA, LSU-rRNA)"/>
    <property type="evidence" value="ECO:0007669"/>
    <property type="project" value="EnsemblFungi"/>
</dbReference>
<dbReference type="GO" id="GO:0034388">
    <property type="term" value="C:Pwp2p-containing subcomplex of 90S preribosome"/>
    <property type="evidence" value="ECO:0007669"/>
    <property type="project" value="EnsemblFungi"/>
</dbReference>
<dbReference type="InterPro" id="IPR045161">
    <property type="entry name" value="Utp18"/>
</dbReference>
<name>W6MW92_9ASCO</name>
<evidence type="ECO:0000256" key="7">
    <source>
        <dbReference type="SAM" id="MobiDB-lite"/>
    </source>
</evidence>
<evidence type="ECO:0000313" key="9">
    <source>
        <dbReference type="Proteomes" id="UP000019384"/>
    </source>
</evidence>
<sequence length="556" mass="62102">MAKKNNKQVEPFKPDPSIPVPPKDEEELNLEKLVFGDAAGFGTNLKQVDKIFDNFSDEGFSSDGGDDNDDFSLQQDEGALSDSESADEEQGDNFTKMADDQLFFVDDGEDQMDVDSDSESDEEDSESNAWSDSDDEKMDLSIAKSDKLRKLRKTESEQVIRGKAYIHRLRSQFEKIYPRPSWADDPDRSEEEEEDDGEVDEDDETDVSASSNSLAKFLKKNFQNLKSKSFKMLPADKLDISKANDANSKHPSKSGIQTMSFHPTHPLLLTGGFDRTLRIYHVDAKVNKLVTSLHLRKMPVQTAGFQVSGDKSKTTIFAGGRRRYMYKWEVNEGSVEKISRMYGHEATQKSFENFKISKDGAFIALLGNSGWINVISTSSGQWVKGFKVEGTLIDCEFTEDCHLFGVNTAGEVWEWEYTTEKIVAKWQDESGVGITRISSGGKNGRWLAIGSNTGIVNIYDRSSSAHKPMGTVESLITTISTLEFSPDGQLLCIASRDKKDALRMVHLPSCKVYGNWPTSSTPLGRVTSVCFSNGGELLFIGNDVGKVRTWVLNYYF</sequence>
<dbReference type="PANTHER" id="PTHR18359:SF0">
    <property type="entry name" value="U3 SMALL NUCLEOLAR RNA-ASSOCIATED PROTEIN 18 HOMOLOG"/>
    <property type="match status" value="1"/>
</dbReference>
<keyword evidence="5" id="KW-0539">Nucleus</keyword>
<accession>W6MW92</accession>
<dbReference type="PANTHER" id="PTHR18359">
    <property type="entry name" value="WD-REPEAT PROTEIN-RELATED"/>
    <property type="match status" value="1"/>
</dbReference>
<dbReference type="GO" id="GO:0000472">
    <property type="term" value="P:endonucleolytic cleavage to generate mature 5'-end of SSU-rRNA from (SSU-rRNA, 5.8S rRNA, LSU-rRNA)"/>
    <property type="evidence" value="ECO:0007669"/>
    <property type="project" value="EnsemblFungi"/>
</dbReference>
<keyword evidence="2" id="KW-0698">rRNA processing</keyword>
<keyword evidence="9" id="KW-1185">Reference proteome</keyword>
<dbReference type="SMART" id="SM00320">
    <property type="entry name" value="WD40"/>
    <property type="match status" value="4"/>
</dbReference>
<evidence type="ECO:0000256" key="6">
    <source>
        <dbReference type="ARBA" id="ARBA00025767"/>
    </source>
</evidence>
<dbReference type="Proteomes" id="UP000019384">
    <property type="component" value="Unassembled WGS sequence"/>
</dbReference>
<feature type="region of interest" description="Disordered" evidence="7">
    <location>
        <begin position="1"/>
        <end position="25"/>
    </location>
</feature>
<proteinExistence type="inferred from homology"/>
<reference evidence="8" key="2">
    <citation type="submission" date="2014-02" db="EMBL/GenBank/DDBJ databases">
        <title>Complete DNA sequence of /Kuraishia capsulata/ illustrates novel genomic features among budding yeasts (/Saccharomycotina/).</title>
        <authorList>
            <person name="Morales L."/>
            <person name="Noel B."/>
            <person name="Porcel B."/>
            <person name="Marcet-Houben M."/>
            <person name="Hullo M-F."/>
            <person name="Sacerdot C."/>
            <person name="Tekaia F."/>
            <person name="Leh-Louis V."/>
            <person name="Despons L."/>
            <person name="Khanna V."/>
            <person name="Aury J-M."/>
            <person name="Barbe V."/>
            <person name="Couloux A."/>
            <person name="Labadie K."/>
            <person name="Pelletier E."/>
            <person name="Souciet J-L."/>
            <person name="Boekhout T."/>
            <person name="Gabaldon T."/>
            <person name="Wincker P."/>
            <person name="Dujon B."/>
        </authorList>
    </citation>
    <scope>NUCLEOTIDE SEQUENCE</scope>
    <source>
        <strain evidence="8">CBS 1993</strain>
    </source>
</reference>